<protein>
    <submittedName>
        <fullName evidence="1">GRAM domain-containing protein 2A</fullName>
    </submittedName>
</protein>
<organism evidence="1 2">
    <name type="scientific">Trichinella spiralis</name>
    <name type="common">Trichina worm</name>
    <dbReference type="NCBI Taxonomy" id="6334"/>
    <lineage>
        <taxon>Eukaryota</taxon>
        <taxon>Metazoa</taxon>
        <taxon>Ecdysozoa</taxon>
        <taxon>Nematoda</taxon>
        <taxon>Enoplea</taxon>
        <taxon>Dorylaimia</taxon>
        <taxon>Trichinellida</taxon>
        <taxon>Trichinellidae</taxon>
        <taxon>Trichinella</taxon>
    </lineage>
</organism>
<comment type="caution">
    <text evidence="1">The sequence shown here is derived from an EMBL/GenBank/DDBJ whole genome shotgun (WGS) entry which is preliminary data.</text>
</comment>
<sequence length="83" mass="9556">MLMVMVGANQKPLYKANMIFNGNMSKGFTSKKFPKWQNVITPSNIEYTPNMQNIPYENALLRLCNCTPEKEKKHEHCVCLFAS</sequence>
<accession>A0ABR3KP25</accession>
<name>A0ABR3KP25_TRISP</name>
<evidence type="ECO:0000313" key="1">
    <source>
        <dbReference type="EMBL" id="KAL1241786.1"/>
    </source>
</evidence>
<dbReference type="Proteomes" id="UP001558632">
    <property type="component" value="Unassembled WGS sequence"/>
</dbReference>
<evidence type="ECO:0000313" key="2">
    <source>
        <dbReference type="Proteomes" id="UP001558632"/>
    </source>
</evidence>
<reference evidence="1 2" key="1">
    <citation type="submission" date="2024-07" db="EMBL/GenBank/DDBJ databases">
        <title>Enhanced genomic and transcriptomic resources for Trichinella pseudospiralis and T. spiralis underpin the discovery of pronounced molecular differences between stages and species.</title>
        <authorList>
            <person name="Pasi K.K."/>
            <person name="La Rosa G."/>
            <person name="Gomez-Morales M.A."/>
            <person name="Tosini F."/>
            <person name="Sumanam S."/>
            <person name="Young N.D."/>
            <person name="Chang B.C."/>
            <person name="Robin G.B."/>
        </authorList>
    </citation>
    <scope>NUCLEOTIDE SEQUENCE [LARGE SCALE GENOMIC DNA]</scope>
    <source>
        <strain evidence="1">ISS534</strain>
    </source>
</reference>
<keyword evidence="2" id="KW-1185">Reference proteome</keyword>
<dbReference type="EMBL" id="JBEUSY010000240">
    <property type="protein sequence ID" value="KAL1241786.1"/>
    <property type="molecule type" value="Genomic_DNA"/>
</dbReference>
<gene>
    <name evidence="1" type="ORF">TSPI_00050</name>
</gene>
<proteinExistence type="predicted"/>